<dbReference type="SUPFAM" id="SSF50630">
    <property type="entry name" value="Acid proteases"/>
    <property type="match status" value="1"/>
</dbReference>
<name>A0AAD4HEU4_9AGAM</name>
<dbReference type="Proteomes" id="UP001195769">
    <property type="component" value="Unassembled WGS sequence"/>
</dbReference>
<dbReference type="Pfam" id="PF00026">
    <property type="entry name" value="Asp"/>
    <property type="match status" value="1"/>
</dbReference>
<feature type="chain" id="PRO_5042265473" description="Peptidase A1 domain-containing protein" evidence="1">
    <location>
        <begin position="23"/>
        <end position="245"/>
    </location>
</feature>
<feature type="domain" description="Peptidase A1" evidence="2">
    <location>
        <begin position="1"/>
        <end position="245"/>
    </location>
</feature>
<protein>
    <recommendedName>
        <fullName evidence="2">Peptidase A1 domain-containing protein</fullName>
    </recommendedName>
</protein>
<dbReference type="InterPro" id="IPR033121">
    <property type="entry name" value="PEPTIDASE_A1"/>
</dbReference>
<keyword evidence="1" id="KW-0732">Signal</keyword>
<comment type="caution">
    <text evidence="3">The sequence shown here is derived from an EMBL/GenBank/DDBJ whole genome shotgun (WGS) entry which is preliminary data.</text>
</comment>
<proteinExistence type="predicted"/>
<dbReference type="PROSITE" id="PS51767">
    <property type="entry name" value="PEPTIDASE_A1"/>
    <property type="match status" value="1"/>
</dbReference>
<evidence type="ECO:0000313" key="4">
    <source>
        <dbReference type="Proteomes" id="UP001195769"/>
    </source>
</evidence>
<dbReference type="InterPro" id="IPR021109">
    <property type="entry name" value="Peptidase_aspartic_dom_sf"/>
</dbReference>
<dbReference type="GeneID" id="64671939"/>
<evidence type="ECO:0000259" key="2">
    <source>
        <dbReference type="PROSITE" id="PS51767"/>
    </source>
</evidence>
<accession>A0AAD4HEU4</accession>
<evidence type="ECO:0000313" key="3">
    <source>
        <dbReference type="EMBL" id="KAG1893576.1"/>
    </source>
</evidence>
<sequence length="245" mass="25868">MRSFSAFLFAVIIAASRSTSWASVTIPLTKLERAGSYLQGSPHADRSARASFLKTISGPKTIPATNLACIQTGKNNDTVTLAAGFVITVQSIGDALKFAYFDGVDDIIGVGPVNLTQGKLSPDTGALTPTIMDNALKQGLIKQQIFGISFAPTTTSNDTIDRTDGAITYGGIDPAFVHTVSYFGIEIPDPTRPAAHFWGIYVTDVTYGTHTVIPRSTAGIVDAGTTLTALRLGDSRSVPDNVLNK</sequence>
<reference evidence="3" key="1">
    <citation type="journal article" date="2020" name="New Phytol.">
        <title>Comparative genomics reveals dynamic genome evolution in host specialist ectomycorrhizal fungi.</title>
        <authorList>
            <person name="Lofgren L.A."/>
            <person name="Nguyen N.H."/>
            <person name="Vilgalys R."/>
            <person name="Ruytinx J."/>
            <person name="Liao H.L."/>
            <person name="Branco S."/>
            <person name="Kuo A."/>
            <person name="LaButti K."/>
            <person name="Lipzen A."/>
            <person name="Andreopoulos W."/>
            <person name="Pangilinan J."/>
            <person name="Riley R."/>
            <person name="Hundley H."/>
            <person name="Na H."/>
            <person name="Barry K."/>
            <person name="Grigoriev I.V."/>
            <person name="Stajich J.E."/>
            <person name="Kennedy P.G."/>
        </authorList>
    </citation>
    <scope>NUCLEOTIDE SEQUENCE</scope>
    <source>
        <strain evidence="3">FC203</strain>
    </source>
</reference>
<dbReference type="AlphaFoldDB" id="A0AAD4HEU4"/>
<keyword evidence="4" id="KW-1185">Reference proteome</keyword>
<dbReference type="Gene3D" id="2.40.70.10">
    <property type="entry name" value="Acid Proteases"/>
    <property type="match status" value="2"/>
</dbReference>
<evidence type="ECO:0000256" key="1">
    <source>
        <dbReference type="SAM" id="SignalP"/>
    </source>
</evidence>
<organism evidence="3 4">
    <name type="scientific">Suillus fuscotomentosus</name>
    <dbReference type="NCBI Taxonomy" id="1912939"/>
    <lineage>
        <taxon>Eukaryota</taxon>
        <taxon>Fungi</taxon>
        <taxon>Dikarya</taxon>
        <taxon>Basidiomycota</taxon>
        <taxon>Agaricomycotina</taxon>
        <taxon>Agaricomycetes</taxon>
        <taxon>Agaricomycetidae</taxon>
        <taxon>Boletales</taxon>
        <taxon>Suillineae</taxon>
        <taxon>Suillaceae</taxon>
        <taxon>Suillus</taxon>
    </lineage>
</organism>
<dbReference type="EMBL" id="JABBWK010000095">
    <property type="protein sequence ID" value="KAG1893576.1"/>
    <property type="molecule type" value="Genomic_DNA"/>
</dbReference>
<gene>
    <name evidence="3" type="ORF">F5891DRAFT_985724</name>
</gene>
<dbReference type="RefSeq" id="XP_041219152.1">
    <property type="nucleotide sequence ID" value="XM_041377641.1"/>
</dbReference>
<feature type="signal peptide" evidence="1">
    <location>
        <begin position="1"/>
        <end position="22"/>
    </location>
</feature>